<feature type="domain" description="HIT" evidence="2">
    <location>
        <begin position="41"/>
        <end position="112"/>
    </location>
</feature>
<comment type="caution">
    <text evidence="3">The sequence shown here is derived from an EMBL/GenBank/DDBJ whole genome shotgun (WGS) entry which is preliminary data.</text>
</comment>
<proteinExistence type="predicted"/>
<dbReference type="AlphaFoldDB" id="A0A919XZR8"/>
<dbReference type="Proteomes" id="UP000678895">
    <property type="component" value="Unassembled WGS sequence"/>
</dbReference>
<keyword evidence="4" id="KW-1185">Reference proteome</keyword>
<protein>
    <submittedName>
        <fullName evidence="3">Hydrolase</fullName>
    </submittedName>
</protein>
<reference evidence="3" key="1">
    <citation type="submission" date="2021-03" db="EMBL/GenBank/DDBJ databases">
        <title>Antimicrobial resistance genes in bacteria isolated from Japanese honey, and their potential for conferring macrolide and lincosamide resistance in the American foulbrood pathogen Paenibacillus larvae.</title>
        <authorList>
            <person name="Okamoto M."/>
            <person name="Kumagai M."/>
            <person name="Kanamori H."/>
            <person name="Takamatsu D."/>
        </authorList>
    </citation>
    <scope>NUCLEOTIDE SEQUENCE</scope>
    <source>
        <strain evidence="3">J41TS4</strain>
    </source>
</reference>
<gene>
    <name evidence="3" type="ORF">J41TS4_17170</name>
</gene>
<dbReference type="Pfam" id="PF01230">
    <property type="entry name" value="HIT"/>
    <property type="match status" value="1"/>
</dbReference>
<dbReference type="InterPro" id="IPR036265">
    <property type="entry name" value="HIT-like_sf"/>
</dbReference>
<organism evidence="3 4">
    <name type="scientific">Paenibacillus apis</name>
    <dbReference type="NCBI Taxonomy" id="1792174"/>
    <lineage>
        <taxon>Bacteria</taxon>
        <taxon>Bacillati</taxon>
        <taxon>Bacillota</taxon>
        <taxon>Bacilli</taxon>
        <taxon>Bacillales</taxon>
        <taxon>Paenibacillaceae</taxon>
        <taxon>Paenibacillus</taxon>
    </lineage>
</organism>
<dbReference type="InterPro" id="IPR011146">
    <property type="entry name" value="HIT-like"/>
</dbReference>
<name>A0A919XZR8_9BACL</name>
<evidence type="ECO:0000313" key="4">
    <source>
        <dbReference type="Proteomes" id="UP000678895"/>
    </source>
</evidence>
<dbReference type="Gene3D" id="3.30.428.10">
    <property type="entry name" value="HIT-like"/>
    <property type="match status" value="1"/>
</dbReference>
<accession>A0A919XZR8</accession>
<feature type="short sequence motif" description="Histidine triad motif" evidence="1">
    <location>
        <begin position="96"/>
        <end position="100"/>
    </location>
</feature>
<evidence type="ECO:0000313" key="3">
    <source>
        <dbReference type="EMBL" id="GIO41959.1"/>
    </source>
</evidence>
<dbReference type="RefSeq" id="WP_301626464.1">
    <property type="nucleotide sequence ID" value="NZ_BORS01000005.1"/>
</dbReference>
<dbReference type="SUPFAM" id="SSF54197">
    <property type="entry name" value="HIT-like"/>
    <property type="match status" value="1"/>
</dbReference>
<evidence type="ECO:0000256" key="1">
    <source>
        <dbReference type="PROSITE-ProRule" id="PRU00464"/>
    </source>
</evidence>
<sequence length="150" mass="17507">MNFSEDCSICRKHAGTDDYLRIARGSCWNLYAGPYESQVQGYLYLEPLKHIENWGEFTADELLEVARIIPVVEKVLNRLFDLERLYVVTISEAVRHLHLHLIPRVKEQEIKGIPLIAQATQQKTNEFTISQTQYHDSIILLKKEFEIESF</sequence>
<evidence type="ECO:0000259" key="2">
    <source>
        <dbReference type="PROSITE" id="PS51084"/>
    </source>
</evidence>
<dbReference type="EMBL" id="BORS01000005">
    <property type="protein sequence ID" value="GIO41959.1"/>
    <property type="molecule type" value="Genomic_DNA"/>
</dbReference>
<dbReference type="PROSITE" id="PS51084">
    <property type="entry name" value="HIT_2"/>
    <property type="match status" value="1"/>
</dbReference>
<dbReference type="GO" id="GO:0016787">
    <property type="term" value="F:hydrolase activity"/>
    <property type="evidence" value="ECO:0007669"/>
    <property type="project" value="UniProtKB-KW"/>
</dbReference>
<keyword evidence="3" id="KW-0378">Hydrolase</keyword>